<feature type="transmembrane region" description="Helical" evidence="8">
    <location>
        <begin position="68"/>
        <end position="88"/>
    </location>
</feature>
<evidence type="ECO:0000256" key="5">
    <source>
        <dbReference type="ARBA" id="ARBA00022692"/>
    </source>
</evidence>
<feature type="transmembrane region" description="Helical" evidence="8">
    <location>
        <begin position="315"/>
        <end position="334"/>
    </location>
</feature>
<keyword evidence="5 8" id="KW-0812">Transmembrane</keyword>
<feature type="transmembrane region" description="Helical" evidence="8">
    <location>
        <begin position="243"/>
        <end position="272"/>
    </location>
</feature>
<organism evidence="9 10">
    <name type="scientific">Alcaligenes xylosoxydans xylosoxydans</name>
    <name type="common">Achromobacter xylosoxidans</name>
    <dbReference type="NCBI Taxonomy" id="85698"/>
    <lineage>
        <taxon>Bacteria</taxon>
        <taxon>Pseudomonadati</taxon>
        <taxon>Pseudomonadota</taxon>
        <taxon>Betaproteobacteria</taxon>
        <taxon>Burkholderiales</taxon>
        <taxon>Alcaligenaceae</taxon>
        <taxon>Achromobacter</taxon>
    </lineage>
</organism>
<accession>A0A0X8P0G1</accession>
<dbReference type="GO" id="GO:0033214">
    <property type="term" value="P:siderophore-iron import into cell"/>
    <property type="evidence" value="ECO:0007669"/>
    <property type="project" value="TreeGrafter"/>
</dbReference>
<dbReference type="Proteomes" id="UP000060602">
    <property type="component" value="Chromosome"/>
</dbReference>
<dbReference type="EMBL" id="CP014060">
    <property type="protein sequence ID" value="AMG37647.1"/>
    <property type="molecule type" value="Genomic_DNA"/>
</dbReference>
<gene>
    <name evidence="9" type="ORF">AL504_17550</name>
</gene>
<dbReference type="GO" id="GO:0022857">
    <property type="term" value="F:transmembrane transporter activity"/>
    <property type="evidence" value="ECO:0007669"/>
    <property type="project" value="InterPro"/>
</dbReference>
<feature type="transmembrane region" description="Helical" evidence="8">
    <location>
        <begin position="199"/>
        <end position="222"/>
    </location>
</feature>
<dbReference type="Pfam" id="PF01032">
    <property type="entry name" value="FecCD"/>
    <property type="match status" value="1"/>
</dbReference>
<sequence>MTRALCPSCVRGRFAAGLLLTCAIALALLAVASLMAGARPLSLATVGQALTAFDPLDNEHLLLRHLRLPRTLLALAAGGALGIAGALMQTLTRNPLADPGLLGVNAGAAAAIAAAMAFGLAPGPAGQLMAGFCGAAAAGALVYAVGGLHRGHDPLRLVLAGAALSAILLAVTQIITINSEDRVFDQFRHWVVGSLQGRSGHVLAAVLPAMALGAAGAVALARALDALALGQDLGQALGARPRLVWIGTAMAIVLLAGAATAAAGPLAFIGLAAPHVARHACGPAHRRVVPCAALVGACLLLAADTLGRLVARPDEISAGIMAALLGGPLFVALARRAGLG</sequence>
<evidence type="ECO:0000256" key="7">
    <source>
        <dbReference type="ARBA" id="ARBA00023136"/>
    </source>
</evidence>
<dbReference type="RefSeq" id="WP_061072710.1">
    <property type="nucleotide sequence ID" value="NZ_CP014060.2"/>
</dbReference>
<dbReference type="GO" id="GO:0005886">
    <property type="term" value="C:plasma membrane"/>
    <property type="evidence" value="ECO:0007669"/>
    <property type="project" value="UniProtKB-SubCell"/>
</dbReference>
<dbReference type="Gene3D" id="1.10.3470.10">
    <property type="entry name" value="ABC transporter involved in vitamin B12 uptake, BtuC"/>
    <property type="match status" value="1"/>
</dbReference>
<proteinExistence type="inferred from homology"/>
<feature type="transmembrane region" description="Helical" evidence="8">
    <location>
        <begin position="127"/>
        <end position="145"/>
    </location>
</feature>
<protein>
    <submittedName>
        <fullName evidence="9">Iron ABC transporter permease</fullName>
    </submittedName>
</protein>
<keyword evidence="3" id="KW-0813">Transport</keyword>
<dbReference type="SUPFAM" id="SSF81345">
    <property type="entry name" value="ABC transporter involved in vitamin B12 uptake, BtuC"/>
    <property type="match status" value="1"/>
</dbReference>
<feature type="transmembrane region" description="Helical" evidence="8">
    <location>
        <begin position="284"/>
        <end position="303"/>
    </location>
</feature>
<feature type="transmembrane region" description="Helical" evidence="8">
    <location>
        <begin position="157"/>
        <end position="179"/>
    </location>
</feature>
<evidence type="ECO:0000256" key="3">
    <source>
        <dbReference type="ARBA" id="ARBA00022448"/>
    </source>
</evidence>
<dbReference type="AlphaFoldDB" id="A0A0X8P0G1"/>
<comment type="similarity">
    <text evidence="2">Belongs to the binding-protein-dependent transport system permease family. FecCD subfamily.</text>
</comment>
<evidence type="ECO:0000256" key="1">
    <source>
        <dbReference type="ARBA" id="ARBA00004651"/>
    </source>
</evidence>
<dbReference type="PANTHER" id="PTHR30472">
    <property type="entry name" value="FERRIC ENTEROBACTIN TRANSPORT SYSTEM PERMEASE PROTEIN"/>
    <property type="match status" value="1"/>
</dbReference>
<dbReference type="InterPro" id="IPR037294">
    <property type="entry name" value="ABC_BtuC-like"/>
</dbReference>
<dbReference type="PANTHER" id="PTHR30472:SF1">
    <property type="entry name" value="FE(3+) DICITRATE TRANSPORT SYSTEM PERMEASE PROTEIN FECC-RELATED"/>
    <property type="match status" value="1"/>
</dbReference>
<comment type="subcellular location">
    <subcellularLocation>
        <location evidence="1">Cell membrane</location>
        <topology evidence="1">Multi-pass membrane protein</topology>
    </subcellularLocation>
</comment>
<keyword evidence="6 8" id="KW-1133">Transmembrane helix</keyword>
<keyword evidence="7 8" id="KW-0472">Membrane</keyword>
<dbReference type="FunFam" id="1.10.3470.10:FF:000001">
    <property type="entry name" value="Vitamin B12 ABC transporter permease BtuC"/>
    <property type="match status" value="1"/>
</dbReference>
<evidence type="ECO:0000256" key="8">
    <source>
        <dbReference type="SAM" id="Phobius"/>
    </source>
</evidence>
<feature type="transmembrane region" description="Helical" evidence="8">
    <location>
        <begin position="100"/>
        <end position="121"/>
    </location>
</feature>
<evidence type="ECO:0000256" key="2">
    <source>
        <dbReference type="ARBA" id="ARBA00007935"/>
    </source>
</evidence>
<evidence type="ECO:0000313" key="10">
    <source>
        <dbReference type="Proteomes" id="UP000060602"/>
    </source>
</evidence>
<name>A0A0X8P0G1_ALCXX</name>
<reference evidence="10" key="1">
    <citation type="submission" date="2015-12" db="EMBL/GenBank/DDBJ databases">
        <title>FDA dAtabase for Regulatory Grade micrObial Sequences (FDA-ARGOS): Supporting development and validation of Infectious Disease Dx tests.</title>
        <authorList>
            <person name="Case J."/>
            <person name="Tallon L."/>
            <person name="Sadzewicz L."/>
            <person name="Sengamalay N."/>
            <person name="Ott S."/>
            <person name="Godinez A."/>
            <person name="Nagaraj S."/>
            <person name="Nadendla S."/>
            <person name="Sichtig H."/>
        </authorList>
    </citation>
    <scope>NUCLEOTIDE SEQUENCE [LARGE SCALE GENOMIC DNA]</scope>
    <source>
        <strain evidence="10">FDAARGOS_147</strain>
    </source>
</reference>
<evidence type="ECO:0000256" key="4">
    <source>
        <dbReference type="ARBA" id="ARBA00022475"/>
    </source>
</evidence>
<evidence type="ECO:0000256" key="6">
    <source>
        <dbReference type="ARBA" id="ARBA00022989"/>
    </source>
</evidence>
<keyword evidence="4" id="KW-1003">Cell membrane</keyword>
<dbReference type="InterPro" id="IPR000522">
    <property type="entry name" value="ABC_transptr_permease_BtuC"/>
</dbReference>
<evidence type="ECO:0000313" key="9">
    <source>
        <dbReference type="EMBL" id="AMG37647.1"/>
    </source>
</evidence>